<reference evidence="1 2" key="1">
    <citation type="submission" date="2019-05" db="EMBL/GenBank/DDBJ databases">
        <title>Another draft genome of Portunus trituberculatus and its Hox gene families provides insights of decapod evolution.</title>
        <authorList>
            <person name="Jeong J.-H."/>
            <person name="Song I."/>
            <person name="Kim S."/>
            <person name="Choi T."/>
            <person name="Kim D."/>
            <person name="Ryu S."/>
            <person name="Kim W."/>
        </authorList>
    </citation>
    <scope>NUCLEOTIDE SEQUENCE [LARGE SCALE GENOMIC DNA]</scope>
    <source>
        <tissue evidence="1">Muscle</tissue>
    </source>
</reference>
<comment type="caution">
    <text evidence="1">The sequence shown here is derived from an EMBL/GenBank/DDBJ whole genome shotgun (WGS) entry which is preliminary data.</text>
</comment>
<gene>
    <name evidence="1" type="ORF">E2C01_085833</name>
</gene>
<proteinExistence type="predicted"/>
<evidence type="ECO:0000313" key="1">
    <source>
        <dbReference type="EMBL" id="MPC90830.1"/>
    </source>
</evidence>
<evidence type="ECO:0000313" key="2">
    <source>
        <dbReference type="Proteomes" id="UP000324222"/>
    </source>
</evidence>
<dbReference type="EMBL" id="VSRR010085674">
    <property type="protein sequence ID" value="MPC90830.1"/>
    <property type="molecule type" value="Genomic_DNA"/>
</dbReference>
<dbReference type="Proteomes" id="UP000324222">
    <property type="component" value="Unassembled WGS sequence"/>
</dbReference>
<sequence>MKVTSSLMDKQDLLITENTTLKLRVAEYEKVNAINQALKEEIQEAEVQDGITDRAEDGLGDNKFKELRNEWKQELEEEKVKFSEVVRREIQENTKVAVIEVIKEKEDLVQDAVDKKRRFDL</sequence>
<accession>A0A5B7J221</accession>
<dbReference type="AlphaFoldDB" id="A0A5B7J221"/>
<protein>
    <submittedName>
        <fullName evidence="1">Uncharacterized protein</fullName>
    </submittedName>
</protein>
<keyword evidence="2" id="KW-1185">Reference proteome</keyword>
<name>A0A5B7J221_PORTR</name>
<organism evidence="1 2">
    <name type="scientific">Portunus trituberculatus</name>
    <name type="common">Swimming crab</name>
    <name type="synonym">Neptunus trituberculatus</name>
    <dbReference type="NCBI Taxonomy" id="210409"/>
    <lineage>
        <taxon>Eukaryota</taxon>
        <taxon>Metazoa</taxon>
        <taxon>Ecdysozoa</taxon>
        <taxon>Arthropoda</taxon>
        <taxon>Crustacea</taxon>
        <taxon>Multicrustacea</taxon>
        <taxon>Malacostraca</taxon>
        <taxon>Eumalacostraca</taxon>
        <taxon>Eucarida</taxon>
        <taxon>Decapoda</taxon>
        <taxon>Pleocyemata</taxon>
        <taxon>Brachyura</taxon>
        <taxon>Eubrachyura</taxon>
        <taxon>Portunoidea</taxon>
        <taxon>Portunidae</taxon>
        <taxon>Portuninae</taxon>
        <taxon>Portunus</taxon>
    </lineage>
</organism>